<feature type="compositionally biased region" description="Basic residues" evidence="1">
    <location>
        <begin position="9"/>
        <end position="21"/>
    </location>
</feature>
<proteinExistence type="predicted"/>
<reference evidence="2" key="1">
    <citation type="submission" date="2020-01" db="EMBL/GenBank/DDBJ databases">
        <authorList>
            <person name="Mishra B."/>
        </authorList>
    </citation>
    <scope>NUCLEOTIDE SEQUENCE [LARGE SCALE GENOMIC DNA]</scope>
</reference>
<dbReference type="Proteomes" id="UP000467841">
    <property type="component" value="Unassembled WGS sequence"/>
</dbReference>
<evidence type="ECO:0000256" key="1">
    <source>
        <dbReference type="SAM" id="MobiDB-lite"/>
    </source>
</evidence>
<evidence type="ECO:0000313" key="2">
    <source>
        <dbReference type="EMBL" id="CAA7030279.1"/>
    </source>
</evidence>
<evidence type="ECO:0000313" key="3">
    <source>
        <dbReference type="Proteomes" id="UP000467841"/>
    </source>
</evidence>
<accession>A0A6D2IPD1</accession>
<organism evidence="2 3">
    <name type="scientific">Microthlaspi erraticum</name>
    <dbReference type="NCBI Taxonomy" id="1685480"/>
    <lineage>
        <taxon>Eukaryota</taxon>
        <taxon>Viridiplantae</taxon>
        <taxon>Streptophyta</taxon>
        <taxon>Embryophyta</taxon>
        <taxon>Tracheophyta</taxon>
        <taxon>Spermatophyta</taxon>
        <taxon>Magnoliopsida</taxon>
        <taxon>eudicotyledons</taxon>
        <taxon>Gunneridae</taxon>
        <taxon>Pentapetalae</taxon>
        <taxon>rosids</taxon>
        <taxon>malvids</taxon>
        <taxon>Brassicales</taxon>
        <taxon>Brassicaceae</taxon>
        <taxon>Coluteocarpeae</taxon>
        <taxon>Microthlaspi</taxon>
    </lineage>
</organism>
<protein>
    <submittedName>
        <fullName evidence="2">Uncharacterized protein</fullName>
    </submittedName>
</protein>
<feature type="region of interest" description="Disordered" evidence="1">
    <location>
        <begin position="1"/>
        <end position="21"/>
    </location>
</feature>
<sequence>MLKTEKTSKSNKRLKKRKEGTCVAHKRATTTLGFALRQLQHVREPAPQGAVVTWSTHEERQSSGNQTREIPPLPSLNLLDLLFISSRHHFRSREIPT</sequence>
<keyword evidence="3" id="KW-1185">Reference proteome</keyword>
<name>A0A6D2IPD1_9BRAS</name>
<gene>
    <name evidence="2" type="ORF">MERR_LOCUS17514</name>
</gene>
<dbReference type="AlphaFoldDB" id="A0A6D2IPD1"/>
<dbReference type="EMBL" id="CACVBM020001093">
    <property type="protein sequence ID" value="CAA7030279.1"/>
    <property type="molecule type" value="Genomic_DNA"/>
</dbReference>
<comment type="caution">
    <text evidence="2">The sequence shown here is derived from an EMBL/GenBank/DDBJ whole genome shotgun (WGS) entry which is preliminary data.</text>
</comment>